<gene>
    <name evidence="2" type="ORF">Kpho02_64090</name>
</gene>
<organism evidence="2 3">
    <name type="scientific">Kitasatospora phosalacinea</name>
    <dbReference type="NCBI Taxonomy" id="2065"/>
    <lineage>
        <taxon>Bacteria</taxon>
        <taxon>Bacillati</taxon>
        <taxon>Actinomycetota</taxon>
        <taxon>Actinomycetes</taxon>
        <taxon>Kitasatosporales</taxon>
        <taxon>Streptomycetaceae</taxon>
        <taxon>Kitasatospora</taxon>
    </lineage>
</organism>
<evidence type="ECO:0000313" key="3">
    <source>
        <dbReference type="Proteomes" id="UP001165041"/>
    </source>
</evidence>
<evidence type="ECO:0000313" key="2">
    <source>
        <dbReference type="EMBL" id="GLW74111.1"/>
    </source>
</evidence>
<comment type="caution">
    <text evidence="2">The sequence shown here is derived from an EMBL/GenBank/DDBJ whole genome shotgun (WGS) entry which is preliminary data.</text>
</comment>
<name>A0A9W6QEK9_9ACTN</name>
<accession>A0A9W6QEK9</accession>
<feature type="region of interest" description="Disordered" evidence="1">
    <location>
        <begin position="59"/>
        <end position="81"/>
    </location>
</feature>
<reference evidence="2" key="1">
    <citation type="submission" date="2023-02" db="EMBL/GenBank/DDBJ databases">
        <title>Kitasatospora phosalacinea NBRC 14627.</title>
        <authorList>
            <person name="Ichikawa N."/>
            <person name="Sato H."/>
            <person name="Tonouchi N."/>
        </authorList>
    </citation>
    <scope>NUCLEOTIDE SEQUENCE</scope>
    <source>
        <strain evidence="2">NBRC 14627</strain>
    </source>
</reference>
<dbReference type="AlphaFoldDB" id="A0A9W6QEK9"/>
<dbReference type="Proteomes" id="UP001165041">
    <property type="component" value="Unassembled WGS sequence"/>
</dbReference>
<proteinExistence type="predicted"/>
<sequence length="81" mass="7890">MRPAAEAVGAPTVSSPAASARAAVAAGIQRLVREVPSRVMGGLLGGGRHDLGLRRAARTGGDVGAGAAGRGVNHASPGRAR</sequence>
<protein>
    <submittedName>
        <fullName evidence="2">Uncharacterized protein</fullName>
    </submittedName>
</protein>
<evidence type="ECO:0000256" key="1">
    <source>
        <dbReference type="SAM" id="MobiDB-lite"/>
    </source>
</evidence>
<dbReference type="EMBL" id="BSSA01000031">
    <property type="protein sequence ID" value="GLW74111.1"/>
    <property type="molecule type" value="Genomic_DNA"/>
</dbReference>